<comment type="caution">
    <text evidence="2">The sequence shown here is derived from an EMBL/GenBank/DDBJ whole genome shotgun (WGS) entry which is preliminary data.</text>
</comment>
<feature type="domain" description="ATPase AAA-type core" evidence="1">
    <location>
        <begin position="44"/>
        <end position="323"/>
    </location>
</feature>
<sequence length="368" mass="42603">MFLKKFSVTNFKNFKDTFTLDFSDVKDYHYSKQCISDVLIKNAIIYGKNAVGKTNFGLAMADITYHLVDKNGIVKSVINYSNADSNSEIVDFSYLFQRGEDEITYTYSKKTAKELVSESLSLNNKLVFSFDYVKQEGDFSHLKEFGLDTLNWEFRDSGISVLRYMANNLPLDEKNPVREVMKFVSGMLWFRSLGNNNEFVGFSTVTESMADYIIKNGFVHEFEEFLNNYGVHEKICAASQADGKKSLFFKHAHLVPFFEASNGTCALLTFFYWYKHADKISFLFIDEFDAFYHYELAEKIVRLLEEKFSIQTVLTSHNTGLLSNRIMRPDCYFLLLPDKIISLANATDRELREGYNLENLMKHGEFDE</sequence>
<name>R7MUH3_MEGEL</name>
<dbReference type="AlphaFoldDB" id="R7MUH3"/>
<dbReference type="EMBL" id="CBKE010000140">
    <property type="protein sequence ID" value="CDF04799.1"/>
    <property type="molecule type" value="Genomic_DNA"/>
</dbReference>
<dbReference type="Pfam" id="PF13304">
    <property type="entry name" value="AAA_21"/>
    <property type="match status" value="1"/>
</dbReference>
<dbReference type="GO" id="GO:0016887">
    <property type="term" value="F:ATP hydrolysis activity"/>
    <property type="evidence" value="ECO:0007669"/>
    <property type="project" value="InterPro"/>
</dbReference>
<dbReference type="Proteomes" id="UP000017908">
    <property type="component" value="Unassembled WGS sequence"/>
</dbReference>
<protein>
    <recommendedName>
        <fullName evidence="1">ATPase AAA-type core domain-containing protein</fullName>
    </recommendedName>
</protein>
<dbReference type="SUPFAM" id="SSF52540">
    <property type="entry name" value="P-loop containing nucleoside triphosphate hydrolases"/>
    <property type="match status" value="1"/>
</dbReference>
<dbReference type="Gene3D" id="3.40.50.300">
    <property type="entry name" value="P-loop containing nucleotide triphosphate hydrolases"/>
    <property type="match status" value="2"/>
</dbReference>
<organism evidence="2 3">
    <name type="scientific">Megasphaera elsdenii CAG:570</name>
    <dbReference type="NCBI Taxonomy" id="1263087"/>
    <lineage>
        <taxon>Bacteria</taxon>
        <taxon>Bacillati</taxon>
        <taxon>Bacillota</taxon>
        <taxon>Negativicutes</taxon>
        <taxon>Veillonellales</taxon>
        <taxon>Veillonellaceae</taxon>
        <taxon>Megasphaera</taxon>
    </lineage>
</organism>
<dbReference type="InterPro" id="IPR003959">
    <property type="entry name" value="ATPase_AAA_core"/>
</dbReference>
<evidence type="ECO:0000259" key="1">
    <source>
        <dbReference type="Pfam" id="PF13304"/>
    </source>
</evidence>
<reference evidence="2" key="1">
    <citation type="submission" date="2012-11" db="EMBL/GenBank/DDBJ databases">
        <title>Dependencies among metagenomic species, viruses, plasmids and units of genetic variation.</title>
        <authorList>
            <person name="Nielsen H.B."/>
            <person name="Almeida M."/>
            <person name="Juncker A.S."/>
            <person name="Rasmussen S."/>
            <person name="Li J."/>
            <person name="Sunagawa S."/>
            <person name="Plichta D."/>
            <person name="Gautier L."/>
            <person name="Le Chatelier E."/>
            <person name="Peletier E."/>
            <person name="Bonde I."/>
            <person name="Nielsen T."/>
            <person name="Manichanh C."/>
            <person name="Arumugam M."/>
            <person name="Batto J."/>
            <person name="Santos M.B.Q.D."/>
            <person name="Blom N."/>
            <person name="Borruel N."/>
            <person name="Burgdorf K.S."/>
            <person name="Boumezbeur F."/>
            <person name="Casellas F."/>
            <person name="Dore J."/>
            <person name="Guarner F."/>
            <person name="Hansen T."/>
            <person name="Hildebrand F."/>
            <person name="Kaas R.S."/>
            <person name="Kennedy S."/>
            <person name="Kristiansen K."/>
            <person name="Kultima J.R."/>
            <person name="Leonard P."/>
            <person name="Levenez F."/>
            <person name="Lund O."/>
            <person name="Moumen B."/>
            <person name="Le Paslier D."/>
            <person name="Pons N."/>
            <person name="Pedersen O."/>
            <person name="Prifti E."/>
            <person name="Qin J."/>
            <person name="Raes J."/>
            <person name="Tap J."/>
            <person name="Tims S."/>
            <person name="Ussery D.W."/>
            <person name="Yamada T."/>
            <person name="MetaHit consortium"/>
            <person name="Renault P."/>
            <person name="Sicheritz-Ponten T."/>
            <person name="Bork P."/>
            <person name="Wang J."/>
            <person name="Brunak S."/>
            <person name="Ehrlich S.D."/>
        </authorList>
    </citation>
    <scope>NUCLEOTIDE SEQUENCE [LARGE SCALE GENOMIC DNA]</scope>
</reference>
<gene>
    <name evidence="2" type="ORF">BN715_01108</name>
</gene>
<dbReference type="InterPro" id="IPR027417">
    <property type="entry name" value="P-loop_NTPase"/>
</dbReference>
<dbReference type="GO" id="GO:0005524">
    <property type="term" value="F:ATP binding"/>
    <property type="evidence" value="ECO:0007669"/>
    <property type="project" value="InterPro"/>
</dbReference>
<evidence type="ECO:0000313" key="2">
    <source>
        <dbReference type="EMBL" id="CDF04799.1"/>
    </source>
</evidence>
<proteinExistence type="predicted"/>
<evidence type="ECO:0000313" key="3">
    <source>
        <dbReference type="Proteomes" id="UP000017908"/>
    </source>
</evidence>
<accession>R7MUH3</accession>